<gene>
    <name evidence="1" type="ORF">CJD_1364</name>
</gene>
<organism evidence="1 2">
    <name type="scientific">Clostridium perfringens D str. JGS1721</name>
    <dbReference type="NCBI Taxonomy" id="488537"/>
    <lineage>
        <taxon>Bacteria</taxon>
        <taxon>Bacillati</taxon>
        <taxon>Bacillota</taxon>
        <taxon>Clostridia</taxon>
        <taxon>Eubacteriales</taxon>
        <taxon>Clostridiaceae</taxon>
        <taxon>Clostridium</taxon>
    </lineage>
</organism>
<sequence>MKRLLKRILIAIRKTLILKENKMLYTKEELEKREEELTQKLNRKVVIVDLKTDRIIY</sequence>
<protein>
    <submittedName>
        <fullName evidence="1">Uncharacterized protein</fullName>
    </submittedName>
</protein>
<dbReference type="EMBL" id="ABOO01000015">
    <property type="protein sequence ID" value="EDT71952.1"/>
    <property type="molecule type" value="Genomic_DNA"/>
</dbReference>
<name>B1V2N2_CLOPF</name>
<reference evidence="1 2" key="1">
    <citation type="submission" date="2008-03" db="EMBL/GenBank/DDBJ databases">
        <authorList>
            <person name="Paulsen I."/>
            <person name="Sebastian Y."/>
        </authorList>
    </citation>
    <scope>NUCLEOTIDE SEQUENCE [LARGE SCALE GENOMIC DNA]</scope>
    <source>
        <strain evidence="2">D str. JGS1721</strain>
    </source>
</reference>
<proteinExistence type="predicted"/>
<dbReference type="AlphaFoldDB" id="B1V2N2"/>
<evidence type="ECO:0000313" key="1">
    <source>
        <dbReference type="EMBL" id="EDT71952.1"/>
    </source>
</evidence>
<comment type="caution">
    <text evidence="1">The sequence shown here is derived from an EMBL/GenBank/DDBJ whole genome shotgun (WGS) entry which is preliminary data.</text>
</comment>
<dbReference type="Proteomes" id="UP000003188">
    <property type="component" value="Unassembled WGS sequence"/>
</dbReference>
<dbReference type="RefSeq" id="WP_003474796.1">
    <property type="nucleotide sequence ID" value="NZ_ABOO01000015.1"/>
</dbReference>
<accession>B1V2N2</accession>
<evidence type="ECO:0000313" key="2">
    <source>
        <dbReference type="Proteomes" id="UP000003188"/>
    </source>
</evidence>